<evidence type="ECO:0000256" key="1">
    <source>
        <dbReference type="ARBA" id="ARBA00004448"/>
    </source>
</evidence>
<dbReference type="OrthoDB" id="2148490at2759"/>
<dbReference type="CTD" id="5018"/>
<gene>
    <name evidence="14" type="primary">LOC110975724</name>
</gene>
<keyword evidence="4" id="KW-0999">Mitochondrion inner membrane</keyword>
<dbReference type="AlphaFoldDB" id="A0A8B7XTF9"/>
<dbReference type="GeneID" id="110975724"/>
<dbReference type="GO" id="GO:0032977">
    <property type="term" value="F:membrane insertase activity"/>
    <property type="evidence" value="ECO:0007669"/>
    <property type="project" value="InterPro"/>
</dbReference>
<keyword evidence="7" id="KW-0496">Mitochondrion</keyword>
<dbReference type="InterPro" id="IPR028055">
    <property type="entry name" value="YidC/Oxa/ALB_C"/>
</dbReference>
<evidence type="ECO:0000256" key="7">
    <source>
        <dbReference type="ARBA" id="ARBA00023128"/>
    </source>
</evidence>
<evidence type="ECO:0000256" key="6">
    <source>
        <dbReference type="ARBA" id="ARBA00022989"/>
    </source>
</evidence>
<reference evidence="14" key="1">
    <citation type="submission" date="2025-08" db="UniProtKB">
        <authorList>
            <consortium name="RefSeq"/>
        </authorList>
    </citation>
    <scope>IDENTIFICATION</scope>
</reference>
<dbReference type="Pfam" id="PF02096">
    <property type="entry name" value="60KD_IMP"/>
    <property type="match status" value="1"/>
</dbReference>
<evidence type="ECO:0000256" key="5">
    <source>
        <dbReference type="ARBA" id="ARBA00022946"/>
    </source>
</evidence>
<feature type="domain" description="Membrane insertase YidC/Oxa/ALB C-terminal" evidence="12">
    <location>
        <begin position="149"/>
        <end position="342"/>
    </location>
</feature>
<feature type="region of interest" description="Disordered" evidence="10">
    <location>
        <begin position="383"/>
        <end position="442"/>
    </location>
</feature>
<comment type="subcellular location">
    <subcellularLocation>
        <location evidence="9">Membrane</location>
        <topology evidence="9">Multi-pass membrane protein</topology>
    </subcellularLocation>
    <subcellularLocation>
        <location evidence="1">Mitochondrion inner membrane</location>
        <topology evidence="1">Multi-pass membrane protein</topology>
    </subcellularLocation>
</comment>
<accession>A0A8B7XTF9</accession>
<dbReference type="RefSeq" id="XP_022084134.1">
    <property type="nucleotide sequence ID" value="XM_022228442.1"/>
</dbReference>
<dbReference type="PANTHER" id="PTHR12428">
    <property type="entry name" value="OXA1"/>
    <property type="match status" value="1"/>
</dbReference>
<keyword evidence="8 11" id="KW-0472">Membrane</keyword>
<evidence type="ECO:0000256" key="10">
    <source>
        <dbReference type="SAM" id="MobiDB-lite"/>
    </source>
</evidence>
<evidence type="ECO:0000313" key="13">
    <source>
        <dbReference type="Proteomes" id="UP000694845"/>
    </source>
</evidence>
<name>A0A8B7XTF9_ACAPL</name>
<proteinExistence type="inferred from homology"/>
<keyword evidence="3 9" id="KW-0812">Transmembrane</keyword>
<sequence>MAAFMNVRRAENYARIVGIISCSRQHGIHTQACCHRIVRQAVGIRFTKTAPCSRWQAMQFVPSTGASLTTARHNSTDTGQSTQVTQNLTDAATPLTDPSTAVEVAMTAEQILQPVKEIPFSELGLGGYLPVGLVQYALEFLHMSVGLPWWAAIATGTVIARMCVFPLIVKNQRYAVTMNNVMPTFQKLTAKMTEARQSGNQAEMMKRSMEVQKFMKKHNVNPLKSFMGILIQAPIFISFFIGLRRMANLPVESMTTGGLWWFTDLTTSDPYYVMPVLASLSMLAVLELGGEAGVTSAQMQKMKTVFRIMPFVLLPLIASMPKAVFVYWLTSNIFSMGQVAVLKIPAVRTKLNIPEKIKHNPQDLPKSEGFLQSMKSGWKNAQTNHEVEQRSKTHLQKLKEAGTGPVPQTFSYDPTRQQMGNPAQAISTSAKTAKDVRRKKVR</sequence>
<feature type="transmembrane region" description="Helical" evidence="11">
    <location>
        <begin position="271"/>
        <end position="290"/>
    </location>
</feature>
<evidence type="ECO:0000313" key="14">
    <source>
        <dbReference type="RefSeq" id="XP_022084134.1"/>
    </source>
</evidence>
<dbReference type="OMA" id="GWKNAQT"/>
<dbReference type="GO" id="GO:0005743">
    <property type="term" value="C:mitochondrial inner membrane"/>
    <property type="evidence" value="ECO:0007669"/>
    <property type="project" value="UniProtKB-SubCell"/>
</dbReference>
<comment type="similarity">
    <text evidence="2 9">Belongs to the OXA1/ALB3/YidC family.</text>
</comment>
<dbReference type="Proteomes" id="UP000694845">
    <property type="component" value="Unplaced"/>
</dbReference>
<keyword evidence="5" id="KW-0809">Transit peptide</keyword>
<evidence type="ECO:0000256" key="9">
    <source>
        <dbReference type="RuleBase" id="RU003945"/>
    </source>
</evidence>
<feature type="transmembrane region" description="Helical" evidence="11">
    <location>
        <begin position="311"/>
        <end position="329"/>
    </location>
</feature>
<dbReference type="InterPro" id="IPR001708">
    <property type="entry name" value="YidC/ALB3/OXA1/COX18"/>
</dbReference>
<dbReference type="GO" id="GO:0032979">
    <property type="term" value="P:protein insertion into mitochondrial inner membrane from matrix"/>
    <property type="evidence" value="ECO:0007669"/>
    <property type="project" value="TreeGrafter"/>
</dbReference>
<dbReference type="PANTHER" id="PTHR12428:SF66">
    <property type="entry name" value="MITOCHONDRIAL INNER MEMBRANE PROTEIN OXA1L"/>
    <property type="match status" value="1"/>
</dbReference>
<evidence type="ECO:0000256" key="3">
    <source>
        <dbReference type="ARBA" id="ARBA00022692"/>
    </source>
</evidence>
<keyword evidence="6 11" id="KW-1133">Transmembrane helix</keyword>
<dbReference type="CDD" id="cd20069">
    <property type="entry name" value="5TM_Oxa1-like"/>
    <property type="match status" value="1"/>
</dbReference>
<dbReference type="NCBIfam" id="TIGR03592">
    <property type="entry name" value="yidC_oxa1_cterm"/>
    <property type="match status" value="1"/>
</dbReference>
<evidence type="ECO:0000259" key="12">
    <source>
        <dbReference type="Pfam" id="PF02096"/>
    </source>
</evidence>
<evidence type="ECO:0000256" key="2">
    <source>
        <dbReference type="ARBA" id="ARBA00009877"/>
    </source>
</evidence>
<evidence type="ECO:0000256" key="11">
    <source>
        <dbReference type="SAM" id="Phobius"/>
    </source>
</evidence>
<evidence type="ECO:0000256" key="4">
    <source>
        <dbReference type="ARBA" id="ARBA00022792"/>
    </source>
</evidence>
<dbReference type="KEGG" id="aplc:110975724"/>
<feature type="transmembrane region" description="Helical" evidence="11">
    <location>
        <begin position="223"/>
        <end position="243"/>
    </location>
</feature>
<keyword evidence="13" id="KW-1185">Reference proteome</keyword>
<feature type="transmembrane region" description="Helical" evidence="11">
    <location>
        <begin position="150"/>
        <end position="169"/>
    </location>
</feature>
<protein>
    <submittedName>
        <fullName evidence="14">Mitochondrial inner membrane protein OXA1L-like</fullName>
    </submittedName>
</protein>
<evidence type="ECO:0000256" key="8">
    <source>
        <dbReference type="ARBA" id="ARBA00023136"/>
    </source>
</evidence>
<feature type="compositionally biased region" description="Polar residues" evidence="10">
    <location>
        <begin position="406"/>
        <end position="431"/>
    </location>
</feature>
<organism evidence="13 14">
    <name type="scientific">Acanthaster planci</name>
    <name type="common">Crown-of-thorns starfish</name>
    <dbReference type="NCBI Taxonomy" id="133434"/>
    <lineage>
        <taxon>Eukaryota</taxon>
        <taxon>Metazoa</taxon>
        <taxon>Echinodermata</taxon>
        <taxon>Eleutherozoa</taxon>
        <taxon>Asterozoa</taxon>
        <taxon>Asteroidea</taxon>
        <taxon>Valvatacea</taxon>
        <taxon>Valvatida</taxon>
        <taxon>Acanthasteridae</taxon>
        <taxon>Acanthaster</taxon>
    </lineage>
</organism>